<protein>
    <submittedName>
        <fullName evidence="1">Uncharacterized protein</fullName>
    </submittedName>
</protein>
<dbReference type="OrthoDB" id="6053103at2"/>
<dbReference type="EMBL" id="VYKJ01000009">
    <property type="protein sequence ID" value="KAA8998123.1"/>
    <property type="molecule type" value="Genomic_DNA"/>
</dbReference>
<dbReference type="RefSeq" id="WP_150436182.1">
    <property type="nucleotide sequence ID" value="NZ_VYKJ01000009.1"/>
</dbReference>
<proteinExistence type="predicted"/>
<evidence type="ECO:0000313" key="1">
    <source>
        <dbReference type="EMBL" id="KAA8998123.1"/>
    </source>
</evidence>
<dbReference type="Proteomes" id="UP000335415">
    <property type="component" value="Unassembled WGS sequence"/>
</dbReference>
<dbReference type="AlphaFoldDB" id="A0A5J5FXB8"/>
<reference evidence="1 2" key="1">
    <citation type="submission" date="2019-09" db="EMBL/GenBank/DDBJ databases">
        <authorList>
            <person name="Li Y."/>
        </authorList>
    </citation>
    <scope>NUCLEOTIDE SEQUENCE [LARGE SCALE GENOMIC DNA]</scope>
    <source>
        <strain evidence="1 2">L3-3HA</strain>
    </source>
</reference>
<name>A0A5J5FXB8_9GAMM</name>
<gene>
    <name evidence="1" type="ORF">FJU30_17050</name>
</gene>
<accession>A0A5J5FXB8</accession>
<keyword evidence="2" id="KW-1185">Reference proteome</keyword>
<sequence length="90" mass="10292">MNKTKRQWRIAIALHTIEDAYGAGNFDDAGDALLTALNGLSDYPGQYPCRIEMETRHPNPYYHHMLFIVDDLAEQTSIRLMDRVRNLGLA</sequence>
<organism evidence="1 2">
    <name type="scientific">Affinibrenneria salicis</name>
    <dbReference type="NCBI Taxonomy" id="2590031"/>
    <lineage>
        <taxon>Bacteria</taxon>
        <taxon>Pseudomonadati</taxon>
        <taxon>Pseudomonadota</taxon>
        <taxon>Gammaproteobacteria</taxon>
        <taxon>Enterobacterales</taxon>
        <taxon>Pectobacteriaceae</taxon>
        <taxon>Affinibrenneria</taxon>
    </lineage>
</organism>
<evidence type="ECO:0000313" key="2">
    <source>
        <dbReference type="Proteomes" id="UP000335415"/>
    </source>
</evidence>
<comment type="caution">
    <text evidence="1">The sequence shown here is derived from an EMBL/GenBank/DDBJ whole genome shotgun (WGS) entry which is preliminary data.</text>
</comment>